<dbReference type="EMBL" id="KL198159">
    <property type="protein sequence ID" value="KDQ06053.1"/>
    <property type="molecule type" value="Genomic_DNA"/>
</dbReference>
<accession>A0A067LS34</accession>
<dbReference type="AlphaFoldDB" id="A0A067LS34"/>
<reference evidence="2" key="1">
    <citation type="journal article" date="2014" name="Proc. Natl. Acad. Sci. U.S.A.">
        <title>Extensive sampling of basidiomycete genomes demonstrates inadequacy of the white-rot/brown-rot paradigm for wood decay fungi.</title>
        <authorList>
            <person name="Riley R."/>
            <person name="Salamov A.A."/>
            <person name="Brown D.W."/>
            <person name="Nagy L.G."/>
            <person name="Floudas D."/>
            <person name="Held B.W."/>
            <person name="Levasseur A."/>
            <person name="Lombard V."/>
            <person name="Morin E."/>
            <person name="Otillar R."/>
            <person name="Lindquist E.A."/>
            <person name="Sun H."/>
            <person name="LaButti K.M."/>
            <person name="Schmutz J."/>
            <person name="Jabbour D."/>
            <person name="Luo H."/>
            <person name="Baker S.E."/>
            <person name="Pisabarro A.G."/>
            <person name="Walton J.D."/>
            <person name="Blanchette R.A."/>
            <person name="Henrissat B."/>
            <person name="Martin F."/>
            <person name="Cullen D."/>
            <person name="Hibbett D.S."/>
            <person name="Grigoriev I.V."/>
        </authorList>
    </citation>
    <scope>NUCLEOTIDE SEQUENCE [LARGE SCALE GENOMIC DNA]</scope>
    <source>
        <strain evidence="2">FD-172 SS1</strain>
    </source>
</reference>
<dbReference type="InParanoid" id="A0A067LS34"/>
<organism evidence="1 2">
    <name type="scientific">Botryobasidium botryosum (strain FD-172 SS1)</name>
    <dbReference type="NCBI Taxonomy" id="930990"/>
    <lineage>
        <taxon>Eukaryota</taxon>
        <taxon>Fungi</taxon>
        <taxon>Dikarya</taxon>
        <taxon>Basidiomycota</taxon>
        <taxon>Agaricomycotina</taxon>
        <taxon>Agaricomycetes</taxon>
        <taxon>Cantharellales</taxon>
        <taxon>Botryobasidiaceae</taxon>
        <taxon>Botryobasidium</taxon>
    </lineage>
</organism>
<dbReference type="Proteomes" id="UP000027195">
    <property type="component" value="Unassembled WGS sequence"/>
</dbReference>
<sequence length="166" mass="18328">MPWASLPLSGPQAHASPLSLQAPFLQPATPGNIPTSLLISLSLPSPNLDADEDQAIEVELASWTRGYTVDLLSLLIQIQQKTGKARKAILVKAFGGEPARATLGRQLSTLVHSTQQEREKFMSFGRTEEGLWSHFRNAMNERLNQEKANQVIWQGLLPQPQPQPDQ</sequence>
<gene>
    <name evidence="1" type="ORF">BOTBODRAFT_49578</name>
</gene>
<evidence type="ECO:0000313" key="2">
    <source>
        <dbReference type="Proteomes" id="UP000027195"/>
    </source>
</evidence>
<proteinExistence type="predicted"/>
<name>A0A067LS34_BOTB1</name>
<keyword evidence="2" id="KW-1185">Reference proteome</keyword>
<evidence type="ECO:0000313" key="1">
    <source>
        <dbReference type="EMBL" id="KDQ06053.1"/>
    </source>
</evidence>
<dbReference type="HOGENOM" id="CLU_1602415_0_0_1"/>
<protein>
    <submittedName>
        <fullName evidence="1">Uncharacterized protein</fullName>
    </submittedName>
</protein>